<dbReference type="RefSeq" id="WP_128996991.1">
    <property type="nucleotide sequence ID" value="NZ_PDKN01000009.1"/>
</dbReference>
<dbReference type="OrthoDB" id="5338882at2"/>
<keyword evidence="5" id="KW-1185">Reference proteome</keyword>
<dbReference type="InterPro" id="IPR019734">
    <property type="entry name" value="TPR_rpt"/>
</dbReference>
<protein>
    <submittedName>
        <fullName evidence="4">Uncharacterized protein</fullName>
    </submittedName>
</protein>
<feature type="chain" id="PRO_5020914688" evidence="3">
    <location>
        <begin position="17"/>
        <end position="321"/>
    </location>
</feature>
<dbReference type="EMBL" id="PDKN01000009">
    <property type="protein sequence ID" value="RXJ54643.1"/>
    <property type="molecule type" value="Genomic_DNA"/>
</dbReference>
<dbReference type="SUPFAM" id="SSF48452">
    <property type="entry name" value="TPR-like"/>
    <property type="match status" value="1"/>
</dbReference>
<reference evidence="4 5" key="1">
    <citation type="submission" date="2017-10" db="EMBL/GenBank/DDBJ databases">
        <title>Genomics of the genus Arcobacter.</title>
        <authorList>
            <person name="Perez-Cataluna A."/>
            <person name="Figueras M.J."/>
        </authorList>
    </citation>
    <scope>NUCLEOTIDE SEQUENCE [LARGE SCALE GENOMIC DNA]</scope>
    <source>
        <strain evidence="4 5">CECT 8987</strain>
    </source>
</reference>
<sequence length="321" mass="36708">MKHFISCLLLSTLAVANEVSVFGAGNLDSDKPYGLSSTEKHILKNKTELNTIDTKVKTVKSTIESLSQRIDGLESIYEGDSKKLNDAVLDLSTLLKNDELKSTEIENIKKVTNQILTIQEENRKTNEENLNNLKKAIDELSKVVNSINGSYVSSTEFKKNMEQFVTVKEFEALKKLVVKEESKPAAKVTTKNDIDEKYRDLTNEQLLEKAKELFKIDYFTDAIPIFEYLITNHYKPAESNFYLGEMWYYRKQYSEAITYFKESAMLYDKASYMPKLLLHSAISFEKVNDLDNAASFYTTLINVYPNSKEAQTANKNLINLN</sequence>
<evidence type="ECO:0000256" key="2">
    <source>
        <dbReference type="SAM" id="Coils"/>
    </source>
</evidence>
<accession>A0A4Q0XPC9</accession>
<gene>
    <name evidence="4" type="ORF">CRV04_11455</name>
</gene>
<evidence type="ECO:0000256" key="1">
    <source>
        <dbReference type="PROSITE-ProRule" id="PRU00339"/>
    </source>
</evidence>
<evidence type="ECO:0000256" key="3">
    <source>
        <dbReference type="SAM" id="SignalP"/>
    </source>
</evidence>
<evidence type="ECO:0000313" key="5">
    <source>
        <dbReference type="Proteomes" id="UP000290657"/>
    </source>
</evidence>
<keyword evidence="3" id="KW-0732">Signal</keyword>
<dbReference type="Proteomes" id="UP000290657">
    <property type="component" value="Unassembled WGS sequence"/>
</dbReference>
<keyword evidence="1" id="KW-0802">TPR repeat</keyword>
<dbReference type="Pfam" id="PF13174">
    <property type="entry name" value="TPR_6"/>
    <property type="match status" value="1"/>
</dbReference>
<feature type="repeat" description="TPR" evidence="1">
    <location>
        <begin position="237"/>
        <end position="270"/>
    </location>
</feature>
<organism evidence="4 5">
    <name type="scientific">Candidatus Marinarcus aquaticus</name>
    <dbReference type="NCBI Taxonomy" id="2044504"/>
    <lineage>
        <taxon>Bacteria</taxon>
        <taxon>Pseudomonadati</taxon>
        <taxon>Campylobacterota</taxon>
        <taxon>Epsilonproteobacteria</taxon>
        <taxon>Campylobacterales</taxon>
        <taxon>Arcobacteraceae</taxon>
        <taxon>Candidatus Marinarcus</taxon>
    </lineage>
</organism>
<feature type="signal peptide" evidence="3">
    <location>
        <begin position="1"/>
        <end position="16"/>
    </location>
</feature>
<dbReference type="PROSITE" id="PS50005">
    <property type="entry name" value="TPR"/>
    <property type="match status" value="1"/>
</dbReference>
<dbReference type="InterPro" id="IPR011990">
    <property type="entry name" value="TPR-like_helical_dom_sf"/>
</dbReference>
<evidence type="ECO:0000313" key="4">
    <source>
        <dbReference type="EMBL" id="RXJ54643.1"/>
    </source>
</evidence>
<dbReference type="Gene3D" id="1.25.40.10">
    <property type="entry name" value="Tetratricopeptide repeat domain"/>
    <property type="match status" value="1"/>
</dbReference>
<keyword evidence="2" id="KW-0175">Coiled coil</keyword>
<dbReference type="AlphaFoldDB" id="A0A4Q0XPC9"/>
<name>A0A4Q0XPC9_9BACT</name>
<proteinExistence type="predicted"/>
<feature type="coiled-coil region" evidence="2">
    <location>
        <begin position="108"/>
        <end position="143"/>
    </location>
</feature>
<comment type="caution">
    <text evidence="4">The sequence shown here is derived from an EMBL/GenBank/DDBJ whole genome shotgun (WGS) entry which is preliminary data.</text>
</comment>